<dbReference type="Proteomes" id="UP000184031">
    <property type="component" value="Unassembled WGS sequence"/>
</dbReference>
<comment type="caution">
    <text evidence="3">The sequence shown here is derived from an EMBL/GenBank/DDBJ whole genome shotgun (WGS) entry which is preliminary data.</text>
</comment>
<dbReference type="SUPFAM" id="SSF52266">
    <property type="entry name" value="SGNH hydrolase"/>
    <property type="match status" value="2"/>
</dbReference>
<reference evidence="3 4" key="1">
    <citation type="submission" date="2016-11" db="EMBL/GenBank/DDBJ databases">
        <authorList>
            <person name="Varghese N."/>
            <person name="Submissions S."/>
        </authorList>
    </citation>
    <scope>NUCLEOTIDE SEQUENCE [LARGE SCALE GENOMIC DNA]</scope>
    <source>
        <strain evidence="3 4">CGMCC 1.12174</strain>
        <strain evidence="2 5">DSM 26351</strain>
    </source>
</reference>
<feature type="chain" id="PRO_5009921130" evidence="1">
    <location>
        <begin position="20"/>
        <end position="507"/>
    </location>
</feature>
<accession>A0A1M6TN89</accession>
<evidence type="ECO:0000313" key="4">
    <source>
        <dbReference type="Proteomes" id="UP000184031"/>
    </source>
</evidence>
<dbReference type="Proteomes" id="UP000198940">
    <property type="component" value="Unassembled WGS sequence"/>
</dbReference>
<sequence length="507" mass="52635">MKKFYALLPFLGLFLIACEDDTTPTNPPGPDPVDYTAGTVDFSKYVAVGNSLTAGFSDNALFIDGQEASMPNMLAANFALVGGGEFKIPYMADNLGGATINGETDLNMDGSPDIGNRLILSFAAGPAPVPVAGQGSTEITNKLSGPFNNMGVPGAKSYELLAPGYGSLAGLAIGAANPYFVRFSSSESATVIGDAAAQNPTFFTLWAGTNDVVLYAVGGGAGEDQLGNLDPSTYSRDDITDPNVYANVMNGILMTMTANGAKGAIANIPYVTDIPYFTTVPHNPIPLDAATAGFLNSASAYGAYNAGLQQLQAMDVITEDELAKRTITFAAGEGNAVVIIDEDLTDLTGFNPALINMRQATEKDLMVLTSRTFIGTLANPNDPTSINGVAVPLADKWVLTPEEQKMVKDATDAYNQTISALATTYGLALVDANALMTNIKANGVQLADGSTVTAAFATGGGFSLDGVHPTPRGYAILANAFIAAINTKFGSNLPGVNPLDYTGLYIN</sequence>
<evidence type="ECO:0000313" key="2">
    <source>
        <dbReference type="EMBL" id="SFB89333.1"/>
    </source>
</evidence>
<dbReference type="GO" id="GO:0016788">
    <property type="term" value="F:hydrolase activity, acting on ester bonds"/>
    <property type="evidence" value="ECO:0007669"/>
    <property type="project" value="UniProtKB-ARBA"/>
</dbReference>
<dbReference type="RefSeq" id="WP_072878349.1">
    <property type="nucleotide sequence ID" value="NZ_FOKU01000003.1"/>
</dbReference>
<name>A0A1M6TN89_9FLAO</name>
<dbReference type="EMBL" id="FRAT01000003">
    <property type="protein sequence ID" value="SHK58248.1"/>
    <property type="molecule type" value="Genomic_DNA"/>
</dbReference>
<dbReference type="EMBL" id="FOKU01000003">
    <property type="protein sequence ID" value="SFB89333.1"/>
    <property type="molecule type" value="Genomic_DNA"/>
</dbReference>
<dbReference type="AlphaFoldDB" id="A0A1M6TN89"/>
<dbReference type="OrthoDB" id="9764164at2"/>
<dbReference type="STRING" id="1055723.SAMN05216293_1442"/>
<evidence type="ECO:0000313" key="5">
    <source>
        <dbReference type="Proteomes" id="UP000198940"/>
    </source>
</evidence>
<organism evidence="3 4">
    <name type="scientific">Flagellimonas taeanensis</name>
    <dbReference type="NCBI Taxonomy" id="1005926"/>
    <lineage>
        <taxon>Bacteria</taxon>
        <taxon>Pseudomonadati</taxon>
        <taxon>Bacteroidota</taxon>
        <taxon>Flavobacteriia</taxon>
        <taxon>Flavobacteriales</taxon>
        <taxon>Flavobacteriaceae</taxon>
        <taxon>Flagellimonas</taxon>
    </lineage>
</organism>
<keyword evidence="1" id="KW-0732">Signal</keyword>
<proteinExistence type="predicted"/>
<evidence type="ECO:0000256" key="1">
    <source>
        <dbReference type="SAM" id="SignalP"/>
    </source>
</evidence>
<evidence type="ECO:0000313" key="3">
    <source>
        <dbReference type="EMBL" id="SHK58248.1"/>
    </source>
</evidence>
<gene>
    <name evidence="2" type="ORF">SAMN04487891_103281</name>
    <name evidence="3" type="ORF">SAMN05216293_1442</name>
</gene>
<keyword evidence="5" id="KW-1185">Reference proteome</keyword>
<dbReference type="InterPro" id="IPR036514">
    <property type="entry name" value="SGNH_hydro_sf"/>
</dbReference>
<feature type="signal peptide" evidence="1">
    <location>
        <begin position="1"/>
        <end position="19"/>
    </location>
</feature>
<dbReference type="PROSITE" id="PS51257">
    <property type="entry name" value="PROKAR_LIPOPROTEIN"/>
    <property type="match status" value="1"/>
</dbReference>
<dbReference type="Gene3D" id="3.40.50.1110">
    <property type="entry name" value="SGNH hydrolase"/>
    <property type="match status" value="2"/>
</dbReference>
<protein>
    <submittedName>
        <fullName evidence="3">GDSL-like Lipase/Acylhydrolase</fullName>
    </submittedName>
</protein>